<accession>A0A4R4X0X9</accession>
<dbReference type="Proteomes" id="UP000294543">
    <property type="component" value="Unassembled WGS sequence"/>
</dbReference>
<evidence type="ECO:0000313" key="1">
    <source>
        <dbReference type="EMBL" id="TDD23838.1"/>
    </source>
</evidence>
<keyword evidence="2" id="KW-1185">Reference proteome</keyword>
<organism evidence="1 2">
    <name type="scientific">Nonomuraea diastatica</name>
    <dbReference type="NCBI Taxonomy" id="1848329"/>
    <lineage>
        <taxon>Bacteria</taxon>
        <taxon>Bacillati</taxon>
        <taxon>Actinomycetota</taxon>
        <taxon>Actinomycetes</taxon>
        <taxon>Streptosporangiales</taxon>
        <taxon>Streptosporangiaceae</taxon>
        <taxon>Nonomuraea</taxon>
    </lineage>
</organism>
<evidence type="ECO:0000313" key="2">
    <source>
        <dbReference type="Proteomes" id="UP000294543"/>
    </source>
</evidence>
<gene>
    <name evidence="1" type="ORF">E1294_07490</name>
</gene>
<dbReference type="RefSeq" id="WP_132506144.1">
    <property type="nucleotide sequence ID" value="NZ_SMKP01000015.1"/>
</dbReference>
<sequence>MRPVWDPRALSSTSTGLPAALTTRPKFPDLLGHADLADLPWVKSSTRGSVERGLSLGWVAEGAARSVNGGAG</sequence>
<comment type="caution">
    <text evidence="1">The sequence shown here is derived from an EMBL/GenBank/DDBJ whole genome shotgun (WGS) entry which is preliminary data.</text>
</comment>
<dbReference type="AlphaFoldDB" id="A0A4R4X0X9"/>
<reference evidence="1 2" key="1">
    <citation type="submission" date="2019-03" db="EMBL/GenBank/DDBJ databases">
        <title>Draft genome sequences of novel Actinobacteria.</title>
        <authorList>
            <person name="Sahin N."/>
            <person name="Ay H."/>
            <person name="Saygin H."/>
        </authorList>
    </citation>
    <scope>NUCLEOTIDE SEQUENCE [LARGE SCALE GENOMIC DNA]</scope>
    <source>
        <strain evidence="1 2">KC712</strain>
    </source>
</reference>
<dbReference type="EMBL" id="SMKP01000015">
    <property type="protein sequence ID" value="TDD23838.1"/>
    <property type="molecule type" value="Genomic_DNA"/>
</dbReference>
<protein>
    <submittedName>
        <fullName evidence="1">Uncharacterized protein</fullName>
    </submittedName>
</protein>
<name>A0A4R4X0X9_9ACTN</name>
<proteinExistence type="predicted"/>